<dbReference type="PROSITE" id="PS51257">
    <property type="entry name" value="PROKAR_LIPOPROTEIN"/>
    <property type="match status" value="1"/>
</dbReference>
<reference evidence="2 3" key="1">
    <citation type="submission" date="2021-06" db="EMBL/GenBank/DDBJ databases">
        <title>Actinoplanes lichenicola sp. nov., and Actinoplanes ovalisporus sp. nov., isolated from lichen in Thailand.</title>
        <authorList>
            <person name="Saeng-In P."/>
            <person name="Kanchanasin P."/>
            <person name="Yuki M."/>
            <person name="Kudo T."/>
            <person name="Ohkuma M."/>
            <person name="Phongsopitanun W."/>
            <person name="Tanasupawat S."/>
        </authorList>
    </citation>
    <scope>NUCLEOTIDE SEQUENCE [LARGE SCALE GENOMIC DNA]</scope>
    <source>
        <strain evidence="2 3">NBRC 110975</strain>
    </source>
</reference>
<evidence type="ECO:0000256" key="1">
    <source>
        <dbReference type="SAM" id="SignalP"/>
    </source>
</evidence>
<dbReference type="EMBL" id="JAHKKG010000002">
    <property type="protein sequence ID" value="MBU2663023.1"/>
    <property type="molecule type" value="Genomic_DNA"/>
</dbReference>
<protein>
    <recommendedName>
        <fullName evidence="4">Lipoprotein</fullName>
    </recommendedName>
</protein>
<evidence type="ECO:0008006" key="4">
    <source>
        <dbReference type="Google" id="ProtNLM"/>
    </source>
</evidence>
<evidence type="ECO:0000313" key="2">
    <source>
        <dbReference type="EMBL" id="MBU2663023.1"/>
    </source>
</evidence>
<gene>
    <name evidence="2" type="ORF">KOI35_05830</name>
</gene>
<keyword evidence="3" id="KW-1185">Reference proteome</keyword>
<comment type="caution">
    <text evidence="2">The sequence shown here is derived from an EMBL/GenBank/DDBJ whole genome shotgun (WGS) entry which is preliminary data.</text>
</comment>
<dbReference type="RefSeq" id="WP_215785006.1">
    <property type="nucleotide sequence ID" value="NZ_JAHKKG010000002.1"/>
</dbReference>
<evidence type="ECO:0000313" key="3">
    <source>
        <dbReference type="Proteomes" id="UP001519654"/>
    </source>
</evidence>
<accession>A0ABS5YI12</accession>
<sequence length="216" mass="22965">MYGARFRIGCLLVLAAVLVIGGCAESADSSDQPAADAPGLTGGWSTAGCEFLRLPEHMAVAGVPMPVTPADLQGAMDRIEKAGQTEFAGSFAGLEVDQENARAIVHRVPSAEFDNFIRRAAEDTCIVVRDAAHTATDLAVWHDRVLADLDFWTHSGVRIVSVGARHDGAGVEIGTQDLDRARTELPARYGPEAPLLFVQEAPVRPLANPTATPRLN</sequence>
<feature type="signal peptide" evidence="1">
    <location>
        <begin position="1"/>
        <end position="26"/>
    </location>
</feature>
<proteinExistence type="predicted"/>
<feature type="chain" id="PRO_5046268127" description="Lipoprotein" evidence="1">
    <location>
        <begin position="27"/>
        <end position="216"/>
    </location>
</feature>
<organism evidence="2 3">
    <name type="scientific">Paractinoplanes bogorensis</name>
    <dbReference type="NCBI Taxonomy" id="1610840"/>
    <lineage>
        <taxon>Bacteria</taxon>
        <taxon>Bacillati</taxon>
        <taxon>Actinomycetota</taxon>
        <taxon>Actinomycetes</taxon>
        <taxon>Micromonosporales</taxon>
        <taxon>Micromonosporaceae</taxon>
        <taxon>Paractinoplanes</taxon>
    </lineage>
</organism>
<name>A0ABS5YI12_9ACTN</name>
<keyword evidence="1" id="KW-0732">Signal</keyword>
<dbReference type="Proteomes" id="UP001519654">
    <property type="component" value="Unassembled WGS sequence"/>
</dbReference>